<evidence type="ECO:0000256" key="2">
    <source>
        <dbReference type="ARBA" id="ARBA00004370"/>
    </source>
</evidence>
<keyword evidence="12" id="KW-0472">Membrane</keyword>
<evidence type="ECO:0000256" key="14">
    <source>
        <dbReference type="SAM" id="SignalP"/>
    </source>
</evidence>
<comment type="similarity">
    <text evidence="4">Belongs to the cytochrome P450 family.</text>
</comment>
<evidence type="ECO:0008006" key="17">
    <source>
        <dbReference type="Google" id="ProtNLM"/>
    </source>
</evidence>
<dbReference type="Gene3D" id="1.10.630.10">
    <property type="entry name" value="Cytochrome P450"/>
    <property type="match status" value="1"/>
</dbReference>
<dbReference type="Pfam" id="PF00067">
    <property type="entry name" value="p450"/>
    <property type="match status" value="1"/>
</dbReference>
<feature type="chain" id="PRO_5034932740" description="Cytochrome P450" evidence="14">
    <location>
        <begin position="22"/>
        <end position="548"/>
    </location>
</feature>
<keyword evidence="10 13" id="KW-0408">Iron</keyword>
<gene>
    <name evidence="15" type="ORF">D9613_007740</name>
</gene>
<dbReference type="AlphaFoldDB" id="A0A8H4QMW1"/>
<dbReference type="PANTHER" id="PTHR24305">
    <property type="entry name" value="CYTOCHROME P450"/>
    <property type="match status" value="1"/>
</dbReference>
<evidence type="ECO:0000256" key="3">
    <source>
        <dbReference type="ARBA" id="ARBA00004721"/>
    </source>
</evidence>
<dbReference type="PRINTS" id="PR00463">
    <property type="entry name" value="EP450I"/>
</dbReference>
<sequence length="548" mass="62004">MITPLIYILALSVVLWGRVKRRTTFSTLDNVPGPKPKSWWKGSFDDVFNARAWDFHWDIAKKYGSVIKIPTFMGDNWLYIFDPKALHHVLVKEQYVFEETSSFVEGNKLLFGPGLVATLGEQHRKQRKMLNPVFSMAYMRDIAPTFYAIAYKLRNSLARKVNDGPQEIDVLHWMGRTALELIGQSGLGVSFDSLEEDSNPHKFAMAAKSLMPAIFKFTFVRNYFLSTMLKIGPPKFRRFIVDLIPSSWTASHDLKNIIDVMHSTSIELYETKKKAFATGDYSEMERAGAGKDIISILMKANMEAGKDDALTEEEVIGQMSTLIFAATDTTSSALSRVLQLLSQHKDIQEKLRRELMEATEDGDLNHDQLVSLPYLDAVCRETLRLYPPVSVLVRTSRRDAVIPLSKPIKGLDGQMIHEIPVPNNTNIIIGIMAANRNPELWGEDADEWKPERWLSPLPEALSEAHLPGVYSNLMTFLGGGRACIGFKFAQLEMKVLLMVLVKSFRFHPSKEIRWQMFNIAMPTVAEEDASSIMGRLPLIIERIDAVSS</sequence>
<dbReference type="PANTHER" id="PTHR24305:SF166">
    <property type="entry name" value="CYTOCHROME P450 12A4, MITOCHONDRIAL-RELATED"/>
    <property type="match status" value="1"/>
</dbReference>
<keyword evidence="5 13" id="KW-0349">Heme</keyword>
<feature type="binding site" description="axial binding residue" evidence="13">
    <location>
        <position position="483"/>
    </location>
    <ligand>
        <name>heme</name>
        <dbReference type="ChEBI" id="CHEBI:30413"/>
    </ligand>
    <ligandPart>
        <name>Fe</name>
        <dbReference type="ChEBI" id="CHEBI:18248"/>
    </ligandPart>
</feature>
<keyword evidence="8" id="KW-1133">Transmembrane helix</keyword>
<dbReference type="GO" id="GO:0004497">
    <property type="term" value="F:monooxygenase activity"/>
    <property type="evidence" value="ECO:0007669"/>
    <property type="project" value="UniProtKB-KW"/>
</dbReference>
<dbReference type="GO" id="GO:0020037">
    <property type="term" value="F:heme binding"/>
    <property type="evidence" value="ECO:0007669"/>
    <property type="project" value="InterPro"/>
</dbReference>
<dbReference type="SUPFAM" id="SSF48264">
    <property type="entry name" value="Cytochrome P450"/>
    <property type="match status" value="1"/>
</dbReference>
<evidence type="ECO:0000256" key="1">
    <source>
        <dbReference type="ARBA" id="ARBA00001971"/>
    </source>
</evidence>
<keyword evidence="11" id="KW-0503">Monooxygenase</keyword>
<accession>A0A8H4QMW1</accession>
<dbReference type="GO" id="GO:0016020">
    <property type="term" value="C:membrane"/>
    <property type="evidence" value="ECO:0007669"/>
    <property type="project" value="UniProtKB-SubCell"/>
</dbReference>
<evidence type="ECO:0000256" key="8">
    <source>
        <dbReference type="ARBA" id="ARBA00022989"/>
    </source>
</evidence>
<evidence type="ECO:0000256" key="7">
    <source>
        <dbReference type="ARBA" id="ARBA00022723"/>
    </source>
</evidence>
<dbReference type="GO" id="GO:0005506">
    <property type="term" value="F:iron ion binding"/>
    <property type="evidence" value="ECO:0007669"/>
    <property type="project" value="InterPro"/>
</dbReference>
<name>A0A8H4QMW1_9AGAR</name>
<reference evidence="15 16" key="1">
    <citation type="submission" date="2019-12" db="EMBL/GenBank/DDBJ databases">
        <authorList>
            <person name="Floudas D."/>
            <person name="Bentzer J."/>
            <person name="Ahren D."/>
            <person name="Johansson T."/>
            <person name="Persson P."/>
            <person name="Tunlid A."/>
        </authorList>
    </citation>
    <scope>NUCLEOTIDE SEQUENCE [LARGE SCALE GENOMIC DNA]</scope>
    <source>
        <strain evidence="15 16">CBS 102.39</strain>
    </source>
</reference>
<comment type="subcellular location">
    <subcellularLocation>
        <location evidence="2">Membrane</location>
    </subcellularLocation>
</comment>
<keyword evidence="6" id="KW-0812">Transmembrane</keyword>
<evidence type="ECO:0000256" key="6">
    <source>
        <dbReference type="ARBA" id="ARBA00022692"/>
    </source>
</evidence>
<organism evidence="15 16">
    <name type="scientific">Agrocybe pediades</name>
    <dbReference type="NCBI Taxonomy" id="84607"/>
    <lineage>
        <taxon>Eukaryota</taxon>
        <taxon>Fungi</taxon>
        <taxon>Dikarya</taxon>
        <taxon>Basidiomycota</taxon>
        <taxon>Agaricomycotina</taxon>
        <taxon>Agaricomycetes</taxon>
        <taxon>Agaricomycetidae</taxon>
        <taxon>Agaricales</taxon>
        <taxon>Agaricineae</taxon>
        <taxon>Strophariaceae</taxon>
        <taxon>Agrocybe</taxon>
    </lineage>
</organism>
<evidence type="ECO:0000313" key="16">
    <source>
        <dbReference type="Proteomes" id="UP000521872"/>
    </source>
</evidence>
<dbReference type="InterPro" id="IPR001128">
    <property type="entry name" value="Cyt_P450"/>
</dbReference>
<keyword evidence="14" id="KW-0732">Signal</keyword>
<evidence type="ECO:0000256" key="5">
    <source>
        <dbReference type="ARBA" id="ARBA00022617"/>
    </source>
</evidence>
<dbReference type="GO" id="GO:0016705">
    <property type="term" value="F:oxidoreductase activity, acting on paired donors, with incorporation or reduction of molecular oxygen"/>
    <property type="evidence" value="ECO:0007669"/>
    <property type="project" value="InterPro"/>
</dbReference>
<dbReference type="Proteomes" id="UP000521872">
    <property type="component" value="Unassembled WGS sequence"/>
</dbReference>
<keyword evidence="9" id="KW-0560">Oxidoreductase</keyword>
<evidence type="ECO:0000256" key="10">
    <source>
        <dbReference type="ARBA" id="ARBA00023004"/>
    </source>
</evidence>
<dbReference type="InterPro" id="IPR050121">
    <property type="entry name" value="Cytochrome_P450_monoxygenase"/>
</dbReference>
<dbReference type="InterPro" id="IPR002401">
    <property type="entry name" value="Cyt_P450_E_grp-I"/>
</dbReference>
<keyword evidence="16" id="KW-1185">Reference proteome</keyword>
<dbReference type="PRINTS" id="PR00385">
    <property type="entry name" value="P450"/>
</dbReference>
<keyword evidence="7 13" id="KW-0479">Metal-binding</keyword>
<evidence type="ECO:0000256" key="12">
    <source>
        <dbReference type="ARBA" id="ARBA00023136"/>
    </source>
</evidence>
<evidence type="ECO:0000313" key="15">
    <source>
        <dbReference type="EMBL" id="KAF4613615.1"/>
    </source>
</evidence>
<comment type="caution">
    <text evidence="15">The sequence shown here is derived from an EMBL/GenBank/DDBJ whole genome shotgun (WGS) entry which is preliminary data.</text>
</comment>
<evidence type="ECO:0000256" key="13">
    <source>
        <dbReference type="PIRSR" id="PIRSR602401-1"/>
    </source>
</evidence>
<comment type="pathway">
    <text evidence="3">Secondary metabolite biosynthesis; terpenoid biosynthesis.</text>
</comment>
<evidence type="ECO:0000256" key="11">
    <source>
        <dbReference type="ARBA" id="ARBA00023033"/>
    </source>
</evidence>
<dbReference type="InterPro" id="IPR036396">
    <property type="entry name" value="Cyt_P450_sf"/>
</dbReference>
<proteinExistence type="inferred from homology"/>
<comment type="cofactor">
    <cofactor evidence="1 13">
        <name>heme</name>
        <dbReference type="ChEBI" id="CHEBI:30413"/>
    </cofactor>
</comment>
<protein>
    <recommendedName>
        <fullName evidence="17">Cytochrome P450</fullName>
    </recommendedName>
</protein>
<evidence type="ECO:0000256" key="4">
    <source>
        <dbReference type="ARBA" id="ARBA00010617"/>
    </source>
</evidence>
<feature type="signal peptide" evidence="14">
    <location>
        <begin position="1"/>
        <end position="21"/>
    </location>
</feature>
<dbReference type="CDD" id="cd11069">
    <property type="entry name" value="CYP_FUM15-like"/>
    <property type="match status" value="1"/>
</dbReference>
<evidence type="ECO:0000256" key="9">
    <source>
        <dbReference type="ARBA" id="ARBA00023002"/>
    </source>
</evidence>
<dbReference type="EMBL" id="JAACJL010000045">
    <property type="protein sequence ID" value="KAF4613615.1"/>
    <property type="molecule type" value="Genomic_DNA"/>
</dbReference>